<organism evidence="2 3">
    <name type="scientific">Mangrovibacter phragmitis</name>
    <dbReference type="NCBI Taxonomy" id="1691903"/>
    <lineage>
        <taxon>Bacteria</taxon>
        <taxon>Pseudomonadati</taxon>
        <taxon>Pseudomonadota</taxon>
        <taxon>Gammaproteobacteria</taxon>
        <taxon>Enterobacterales</taxon>
        <taxon>Enterobacteriaceae</taxon>
        <taxon>Mangrovibacter</taxon>
    </lineage>
</organism>
<dbReference type="AlphaFoldDB" id="A0A1B7L2H8"/>
<protein>
    <submittedName>
        <fullName evidence="2">Uncharacterized protein</fullName>
    </submittedName>
</protein>
<dbReference type="EMBL" id="LYRP01000022">
    <property type="protein sequence ID" value="OAT76468.1"/>
    <property type="molecule type" value="Genomic_DNA"/>
</dbReference>
<evidence type="ECO:0000256" key="1">
    <source>
        <dbReference type="SAM" id="MobiDB-lite"/>
    </source>
</evidence>
<feature type="compositionally biased region" description="Polar residues" evidence="1">
    <location>
        <begin position="1"/>
        <end position="23"/>
    </location>
</feature>
<reference evidence="3" key="1">
    <citation type="submission" date="2016-05" db="EMBL/GenBank/DDBJ databases">
        <authorList>
            <person name="Behera P."/>
            <person name="Vaishampayan P."/>
            <person name="Singh N."/>
            <person name="Raina V."/>
            <person name="Suar M."/>
            <person name="Pattnaik A."/>
            <person name="Rastogi G."/>
        </authorList>
    </citation>
    <scope>NUCLEOTIDE SEQUENCE [LARGE SCALE GENOMIC DNA]</scope>
    <source>
        <strain evidence="3">MP23</strain>
    </source>
</reference>
<evidence type="ECO:0000313" key="2">
    <source>
        <dbReference type="EMBL" id="OAT76468.1"/>
    </source>
</evidence>
<name>A0A1B7L2H8_9ENTR</name>
<dbReference type="OrthoDB" id="9870891at2"/>
<comment type="caution">
    <text evidence="2">The sequence shown here is derived from an EMBL/GenBank/DDBJ whole genome shotgun (WGS) entry which is preliminary data.</text>
</comment>
<evidence type="ECO:0000313" key="3">
    <source>
        <dbReference type="Proteomes" id="UP000078225"/>
    </source>
</evidence>
<keyword evidence="3" id="KW-1185">Reference proteome</keyword>
<dbReference type="RefSeq" id="WP_064598464.1">
    <property type="nucleotide sequence ID" value="NZ_CP134782.1"/>
</dbReference>
<accession>A0A1B7L2H8</accession>
<feature type="region of interest" description="Disordered" evidence="1">
    <location>
        <begin position="1"/>
        <end position="24"/>
    </location>
</feature>
<gene>
    <name evidence="2" type="ORF">A9B99_09145</name>
</gene>
<sequence length="138" mass="15790">MATRNYRLNNDNNPQEKTSTLDGQSHRAARALDSWRLKFDNIALSKCGGMSLENARQNAAEIFPMLKLRWQSHNDDNVDCSDILSQLHTRADIVQLIIMSINVAQHAIMTHGLFSSEAEARLYLMGRIMDHYKVPHRL</sequence>
<proteinExistence type="predicted"/>
<dbReference type="Proteomes" id="UP000078225">
    <property type="component" value="Unassembled WGS sequence"/>
</dbReference>
<dbReference type="STRING" id="1691903.A9B99_09145"/>